<dbReference type="SMART" id="SM00530">
    <property type="entry name" value="HTH_XRE"/>
    <property type="match status" value="1"/>
</dbReference>
<evidence type="ECO:0000313" key="4">
    <source>
        <dbReference type="Proteomes" id="UP001515641"/>
    </source>
</evidence>
<dbReference type="RefSeq" id="WP_166453396.1">
    <property type="nucleotide sequence ID" value="NZ_JAAOMA010000038.1"/>
</dbReference>
<keyword evidence="4" id="KW-1185">Reference proteome</keyword>
<sequence length="113" mass="12658">METLGTRLRTEREKRNWTQRSLARKAGVGATTIASIEIGRSRATTRLVDIAKALNVNPMWLETGRGPREAMPPPENVYVAAESPEDLARQLARKSDDELAEIFRLILSFIPVL</sequence>
<evidence type="ECO:0000256" key="1">
    <source>
        <dbReference type="SAM" id="MobiDB-lite"/>
    </source>
</evidence>
<dbReference type="Proteomes" id="UP001515641">
    <property type="component" value="Unassembled WGS sequence"/>
</dbReference>
<dbReference type="InterPro" id="IPR001387">
    <property type="entry name" value="Cro/C1-type_HTH"/>
</dbReference>
<reference evidence="3 4" key="1">
    <citation type="submission" date="2020-03" db="EMBL/GenBank/DDBJ databases">
        <title>Draft genome sequence of environmentally isolated cultures.</title>
        <authorList>
            <person name="Wilson H.S."/>
            <person name="De Leon M.E."/>
        </authorList>
    </citation>
    <scope>NUCLEOTIDE SEQUENCE [LARGE SCALE GENOMIC DNA]</scope>
    <source>
        <strain evidence="3 4">HSC-31F16</strain>
    </source>
</reference>
<dbReference type="InterPro" id="IPR010982">
    <property type="entry name" value="Lambda_DNA-bd_dom_sf"/>
</dbReference>
<gene>
    <name evidence="3" type="ORF">HA052_20765</name>
</gene>
<proteinExistence type="predicted"/>
<accession>A0ABX0L7L3</accession>
<dbReference type="SUPFAM" id="SSF47413">
    <property type="entry name" value="lambda repressor-like DNA-binding domains"/>
    <property type="match status" value="1"/>
</dbReference>
<protein>
    <submittedName>
        <fullName evidence="3">Helix-turn-helix transcriptional regulator</fullName>
    </submittedName>
</protein>
<name>A0ABX0L7L3_9NEIS</name>
<feature type="domain" description="HTH cro/C1-type" evidence="2">
    <location>
        <begin position="8"/>
        <end position="61"/>
    </location>
</feature>
<dbReference type="Pfam" id="PF01381">
    <property type="entry name" value="HTH_3"/>
    <property type="match status" value="1"/>
</dbReference>
<dbReference type="PROSITE" id="PS50943">
    <property type="entry name" value="HTH_CROC1"/>
    <property type="match status" value="1"/>
</dbReference>
<evidence type="ECO:0000259" key="2">
    <source>
        <dbReference type="PROSITE" id="PS50943"/>
    </source>
</evidence>
<dbReference type="CDD" id="cd00093">
    <property type="entry name" value="HTH_XRE"/>
    <property type="match status" value="1"/>
</dbReference>
<comment type="caution">
    <text evidence="3">The sequence shown here is derived from an EMBL/GenBank/DDBJ whole genome shotgun (WGS) entry which is preliminary data.</text>
</comment>
<feature type="region of interest" description="Disordered" evidence="1">
    <location>
        <begin position="1"/>
        <end position="20"/>
    </location>
</feature>
<evidence type="ECO:0000313" key="3">
    <source>
        <dbReference type="EMBL" id="NHR07624.1"/>
    </source>
</evidence>
<organism evidence="3 4">
    <name type="scientific">Chromobacterium fluminis</name>
    <dbReference type="NCBI Taxonomy" id="3044269"/>
    <lineage>
        <taxon>Bacteria</taxon>
        <taxon>Pseudomonadati</taxon>
        <taxon>Pseudomonadota</taxon>
        <taxon>Betaproteobacteria</taxon>
        <taxon>Neisseriales</taxon>
        <taxon>Chromobacteriaceae</taxon>
        <taxon>Chromobacterium</taxon>
    </lineage>
</organism>
<dbReference type="Gene3D" id="1.10.260.40">
    <property type="entry name" value="lambda repressor-like DNA-binding domains"/>
    <property type="match status" value="1"/>
</dbReference>
<dbReference type="EMBL" id="JAAOMA010000038">
    <property type="protein sequence ID" value="NHR07624.1"/>
    <property type="molecule type" value="Genomic_DNA"/>
</dbReference>